<keyword evidence="3" id="KW-1185">Reference proteome</keyword>
<dbReference type="InterPro" id="IPR034660">
    <property type="entry name" value="DinB/YfiT-like"/>
</dbReference>
<organism evidence="2 3">
    <name type="scientific">Petropleomorpha daqingensis</name>
    <dbReference type="NCBI Taxonomy" id="2026353"/>
    <lineage>
        <taxon>Bacteria</taxon>
        <taxon>Bacillati</taxon>
        <taxon>Actinomycetota</taxon>
        <taxon>Actinomycetes</taxon>
        <taxon>Geodermatophilales</taxon>
        <taxon>Geodermatophilaceae</taxon>
        <taxon>Petropleomorpha</taxon>
    </lineage>
</organism>
<dbReference type="Gene3D" id="1.20.120.450">
    <property type="entry name" value="dinb family like domain"/>
    <property type="match status" value="1"/>
</dbReference>
<proteinExistence type="predicted"/>
<dbReference type="Proteomes" id="UP000541969">
    <property type="component" value="Unassembled WGS sequence"/>
</dbReference>
<dbReference type="Pfam" id="PF12867">
    <property type="entry name" value="DinB_2"/>
    <property type="match status" value="1"/>
</dbReference>
<evidence type="ECO:0000313" key="2">
    <source>
        <dbReference type="EMBL" id="NYJ03775.1"/>
    </source>
</evidence>
<feature type="domain" description="DinB-like" evidence="1">
    <location>
        <begin position="86"/>
        <end position="231"/>
    </location>
</feature>
<evidence type="ECO:0000313" key="3">
    <source>
        <dbReference type="Proteomes" id="UP000541969"/>
    </source>
</evidence>
<sequence>MPDYHYTDAFHGATFRDCDLRDVKIVSSFVDGLVIRGFSGQAGPVLVDDVDVSEYVAAELDRRHPERVRVREARSLPELRAAWAELSGLWDGTLTRAGALDEALLQERVDGEWSFVETLRHLAFAVETWVGGWLHGESAPFSPLGLPPTDLPLTEWPSIGLDSAARPTFAEAAELFTDRRARVDKALAEVTEAELEEPRTAAPVALWGEETHTVRACLRTVLQEVCDHRRFAERDLAVLTAR</sequence>
<dbReference type="AlphaFoldDB" id="A0A853C7D6"/>
<dbReference type="EMBL" id="JACBZT010000001">
    <property type="protein sequence ID" value="NYJ03775.1"/>
    <property type="molecule type" value="Genomic_DNA"/>
</dbReference>
<evidence type="ECO:0000259" key="1">
    <source>
        <dbReference type="Pfam" id="PF12867"/>
    </source>
</evidence>
<gene>
    <name evidence="2" type="ORF">GGQ55_000053</name>
</gene>
<protein>
    <recommendedName>
        <fullName evidence="1">DinB-like domain-containing protein</fullName>
    </recommendedName>
</protein>
<comment type="caution">
    <text evidence="2">The sequence shown here is derived from an EMBL/GenBank/DDBJ whole genome shotgun (WGS) entry which is preliminary data.</text>
</comment>
<dbReference type="SUPFAM" id="SSF109854">
    <property type="entry name" value="DinB/YfiT-like putative metalloenzymes"/>
    <property type="match status" value="1"/>
</dbReference>
<name>A0A853C7D6_9ACTN</name>
<accession>A0A853C7D6</accession>
<dbReference type="RefSeq" id="WP_179714572.1">
    <property type="nucleotide sequence ID" value="NZ_JACBZT010000001.1"/>
</dbReference>
<reference evidence="2 3" key="1">
    <citation type="submission" date="2020-07" db="EMBL/GenBank/DDBJ databases">
        <title>Sequencing the genomes of 1000 actinobacteria strains.</title>
        <authorList>
            <person name="Klenk H.-P."/>
        </authorList>
    </citation>
    <scope>NUCLEOTIDE SEQUENCE [LARGE SCALE GENOMIC DNA]</scope>
    <source>
        <strain evidence="2 3">DSM 104001</strain>
    </source>
</reference>
<dbReference type="InterPro" id="IPR024775">
    <property type="entry name" value="DinB-like"/>
</dbReference>